<organism evidence="1 2">
    <name type="scientific">Sphaerisporangium siamense</name>
    <dbReference type="NCBI Taxonomy" id="795645"/>
    <lineage>
        <taxon>Bacteria</taxon>
        <taxon>Bacillati</taxon>
        <taxon>Actinomycetota</taxon>
        <taxon>Actinomycetes</taxon>
        <taxon>Streptosporangiales</taxon>
        <taxon>Streptosporangiaceae</taxon>
        <taxon>Sphaerisporangium</taxon>
    </lineage>
</organism>
<evidence type="ECO:0000313" key="2">
    <source>
        <dbReference type="Proteomes" id="UP000542210"/>
    </source>
</evidence>
<dbReference type="Proteomes" id="UP000542210">
    <property type="component" value="Unassembled WGS sequence"/>
</dbReference>
<dbReference type="EMBL" id="JACHND010000002">
    <property type="protein sequence ID" value="MBB4706159.1"/>
    <property type="molecule type" value="Genomic_DNA"/>
</dbReference>
<gene>
    <name evidence="1" type="ORF">BJ982_007789</name>
</gene>
<keyword evidence="2" id="KW-1185">Reference proteome</keyword>
<accession>A0A7W7DGP3</accession>
<evidence type="ECO:0000313" key="1">
    <source>
        <dbReference type="EMBL" id="MBB4706159.1"/>
    </source>
</evidence>
<name>A0A7W7DGP3_9ACTN</name>
<protein>
    <recommendedName>
        <fullName evidence="3">DUF2399 domain-containing protein</fullName>
    </recommendedName>
</protein>
<reference evidence="1 2" key="1">
    <citation type="submission" date="2020-08" db="EMBL/GenBank/DDBJ databases">
        <title>Sequencing the genomes of 1000 actinobacteria strains.</title>
        <authorList>
            <person name="Klenk H.-P."/>
        </authorList>
    </citation>
    <scope>NUCLEOTIDE SEQUENCE [LARGE SCALE GENOMIC DNA]</scope>
    <source>
        <strain evidence="1 2">DSM 45784</strain>
    </source>
</reference>
<comment type="caution">
    <text evidence="1">The sequence shown here is derived from an EMBL/GenBank/DDBJ whole genome shotgun (WGS) entry which is preliminary data.</text>
</comment>
<evidence type="ECO:0008006" key="3">
    <source>
        <dbReference type="Google" id="ProtNLM"/>
    </source>
</evidence>
<dbReference type="RefSeq" id="WP_184890025.1">
    <property type="nucleotide sequence ID" value="NZ_BOOV01000059.1"/>
</dbReference>
<dbReference type="AlphaFoldDB" id="A0A7W7DGP3"/>
<sequence>MYPGRIRWAEVVEQARLVVAAYQGGVTLRQCFYRLAVAGVIPNTAAAYRKLSAHLAEARRRGDFPDLIDAVREIHAPPAYTDPGEILAQVPELYRRDRMEHQPVALYLAAEKDTLRAQITGWTLAYGLPVLVLRGFSSETYVRRVRDRVAADPRPAVLAYVGDHDASGEAILTDWLARTCGCWSTVEQIALTHDQVLGYGLPAAPGKAGDPRWPAFAARHGLDPATPAQWEAEALDPAQLRSLIDATIAHWIDQQAWRRSLDAERRDVARLRQFIRSWPQA</sequence>
<proteinExistence type="predicted"/>